<sequence length="200" mass="23431">MKPVPLIVLSDDECDAPTRTKHKRLIKNGIIVNNNDHEVLRQHNSSKETSYQRMRKRLLIVISDDNESDESLPKNPTQIKRRKTFGRTMKFIRMLLPKKEIKEEPQDWFTHVKKPTLPSISKPLAYNLIDEATDDEFIDHVNFEKDFPNLLMTTMMVEDLYDFDMYNVRSISDEEEKDSFINDASTNYYSTDDDNNGGII</sequence>
<comment type="caution">
    <text evidence="1">The sequence shown here is derived from an EMBL/GenBank/DDBJ whole genome shotgun (WGS) entry which is preliminary data.</text>
</comment>
<evidence type="ECO:0000313" key="1">
    <source>
        <dbReference type="EMBL" id="GJT46009.1"/>
    </source>
</evidence>
<evidence type="ECO:0000313" key="2">
    <source>
        <dbReference type="Proteomes" id="UP001151760"/>
    </source>
</evidence>
<reference evidence="1" key="1">
    <citation type="journal article" date="2022" name="Int. J. Mol. Sci.">
        <title>Draft Genome of Tanacetum Coccineum: Genomic Comparison of Closely Related Tanacetum-Family Plants.</title>
        <authorList>
            <person name="Yamashiro T."/>
            <person name="Shiraishi A."/>
            <person name="Nakayama K."/>
            <person name="Satake H."/>
        </authorList>
    </citation>
    <scope>NUCLEOTIDE SEQUENCE</scope>
</reference>
<keyword evidence="2" id="KW-1185">Reference proteome</keyword>
<organism evidence="1 2">
    <name type="scientific">Tanacetum coccineum</name>
    <dbReference type="NCBI Taxonomy" id="301880"/>
    <lineage>
        <taxon>Eukaryota</taxon>
        <taxon>Viridiplantae</taxon>
        <taxon>Streptophyta</taxon>
        <taxon>Embryophyta</taxon>
        <taxon>Tracheophyta</taxon>
        <taxon>Spermatophyta</taxon>
        <taxon>Magnoliopsida</taxon>
        <taxon>eudicotyledons</taxon>
        <taxon>Gunneridae</taxon>
        <taxon>Pentapetalae</taxon>
        <taxon>asterids</taxon>
        <taxon>campanulids</taxon>
        <taxon>Asterales</taxon>
        <taxon>Asteraceae</taxon>
        <taxon>Asteroideae</taxon>
        <taxon>Anthemideae</taxon>
        <taxon>Anthemidinae</taxon>
        <taxon>Tanacetum</taxon>
    </lineage>
</organism>
<proteinExistence type="predicted"/>
<dbReference type="Proteomes" id="UP001151760">
    <property type="component" value="Unassembled WGS sequence"/>
</dbReference>
<gene>
    <name evidence="1" type="ORF">Tco_0954724</name>
</gene>
<dbReference type="EMBL" id="BQNB010015948">
    <property type="protein sequence ID" value="GJT46009.1"/>
    <property type="molecule type" value="Genomic_DNA"/>
</dbReference>
<name>A0ABQ5E567_9ASTR</name>
<protein>
    <submittedName>
        <fullName evidence="1">Uncharacterized protein</fullName>
    </submittedName>
</protein>
<reference evidence="1" key="2">
    <citation type="submission" date="2022-01" db="EMBL/GenBank/DDBJ databases">
        <authorList>
            <person name="Yamashiro T."/>
            <person name="Shiraishi A."/>
            <person name="Satake H."/>
            <person name="Nakayama K."/>
        </authorList>
    </citation>
    <scope>NUCLEOTIDE SEQUENCE</scope>
</reference>
<accession>A0ABQ5E567</accession>